<evidence type="ECO:0000256" key="5">
    <source>
        <dbReference type="ARBA" id="ARBA00022741"/>
    </source>
</evidence>
<dbReference type="GO" id="GO:0005524">
    <property type="term" value="F:ATP binding"/>
    <property type="evidence" value="ECO:0007669"/>
    <property type="project" value="UniProtKB-KW"/>
</dbReference>
<dbReference type="GO" id="GO:0051607">
    <property type="term" value="P:defense response to virus"/>
    <property type="evidence" value="ECO:0007669"/>
    <property type="project" value="UniProtKB-KW"/>
</dbReference>
<dbReference type="Pfam" id="PF00270">
    <property type="entry name" value="DEAD"/>
    <property type="match status" value="1"/>
</dbReference>
<evidence type="ECO:0000256" key="3">
    <source>
        <dbReference type="ARBA" id="ARBA00022722"/>
    </source>
</evidence>
<dbReference type="InterPro" id="IPR054712">
    <property type="entry name" value="Cas3-like_dom"/>
</dbReference>
<evidence type="ECO:0000256" key="2">
    <source>
        <dbReference type="ARBA" id="ARBA00009046"/>
    </source>
</evidence>
<evidence type="ECO:0000313" key="12">
    <source>
        <dbReference type="EMBL" id="EFU77565.1"/>
    </source>
</evidence>
<dbReference type="InterPro" id="IPR041372">
    <property type="entry name" value="Cas3_C"/>
</dbReference>
<keyword evidence="3" id="KW-0540">Nuclease</keyword>
<dbReference type="NCBIfam" id="TIGR01587">
    <property type="entry name" value="cas3_core"/>
    <property type="match status" value="1"/>
</dbReference>
<dbReference type="Proteomes" id="UP000003434">
    <property type="component" value="Unassembled WGS sequence"/>
</dbReference>
<dbReference type="Pfam" id="PF18395">
    <property type="entry name" value="Cas3_C"/>
    <property type="match status" value="1"/>
</dbReference>
<evidence type="ECO:0000256" key="8">
    <source>
        <dbReference type="ARBA" id="ARBA00022840"/>
    </source>
</evidence>
<name>E6LKN6_9FIRM</name>
<keyword evidence="6" id="KW-0378">Hydrolase</keyword>
<dbReference type="GO" id="GO:0003723">
    <property type="term" value="F:RNA binding"/>
    <property type="evidence" value="ECO:0007669"/>
    <property type="project" value="TreeGrafter"/>
</dbReference>
<dbReference type="SUPFAM" id="SSF52540">
    <property type="entry name" value="P-loop containing nucleoside triphosphate hydrolases"/>
    <property type="match status" value="1"/>
</dbReference>
<dbReference type="PANTHER" id="PTHR47963">
    <property type="entry name" value="DEAD-BOX ATP-DEPENDENT RNA HELICASE 47, MITOCHONDRIAL"/>
    <property type="match status" value="1"/>
</dbReference>
<dbReference type="InterPro" id="IPR001650">
    <property type="entry name" value="Helicase_C-like"/>
</dbReference>
<dbReference type="AlphaFoldDB" id="E6LKN6"/>
<dbReference type="eggNOG" id="COG1203">
    <property type="taxonomic scope" value="Bacteria"/>
</dbReference>
<comment type="similarity">
    <text evidence="2">In the central section; belongs to the CRISPR-associated helicase Cas3 family.</text>
</comment>
<comment type="similarity">
    <text evidence="1">In the N-terminal section; belongs to the CRISPR-associated nuclease Cas3-HD family.</text>
</comment>
<keyword evidence="9" id="KW-0051">Antiviral defense</keyword>
<dbReference type="InterPro" id="IPR038257">
    <property type="entry name" value="CRISPR-assoc_Cas3_HD_sf"/>
</dbReference>
<evidence type="ECO:0000256" key="1">
    <source>
        <dbReference type="ARBA" id="ARBA00006847"/>
    </source>
</evidence>
<dbReference type="SMART" id="SM00487">
    <property type="entry name" value="DEXDc"/>
    <property type="match status" value="1"/>
</dbReference>
<dbReference type="PROSITE" id="PS51192">
    <property type="entry name" value="HELICASE_ATP_BIND_1"/>
    <property type="match status" value="1"/>
</dbReference>
<dbReference type="NCBIfam" id="TIGR01596">
    <property type="entry name" value="cas3_HD"/>
    <property type="match status" value="1"/>
</dbReference>
<dbReference type="Gene3D" id="3.40.50.300">
    <property type="entry name" value="P-loop containing nucleotide triphosphate hydrolases"/>
    <property type="match status" value="2"/>
</dbReference>
<dbReference type="CDD" id="cd09641">
    <property type="entry name" value="Cas3''_I"/>
    <property type="match status" value="1"/>
</dbReference>
<dbReference type="InterPro" id="IPR027417">
    <property type="entry name" value="P-loop_NTPase"/>
</dbReference>
<proteinExistence type="inferred from homology"/>
<evidence type="ECO:0000259" key="10">
    <source>
        <dbReference type="PROSITE" id="PS51192"/>
    </source>
</evidence>
<dbReference type="InterPro" id="IPR006483">
    <property type="entry name" value="CRISPR-assoc_Cas3_HD"/>
</dbReference>
<dbReference type="RefSeq" id="WP_008750292.1">
    <property type="nucleotide sequence ID" value="NZ_GL622296.1"/>
</dbReference>
<dbReference type="GO" id="GO:0016787">
    <property type="term" value="F:hydrolase activity"/>
    <property type="evidence" value="ECO:0007669"/>
    <property type="project" value="UniProtKB-KW"/>
</dbReference>
<dbReference type="SMART" id="SM00490">
    <property type="entry name" value="HELICc"/>
    <property type="match status" value="1"/>
</dbReference>
<dbReference type="Gene3D" id="1.10.3210.30">
    <property type="match status" value="1"/>
</dbReference>
<evidence type="ECO:0000313" key="13">
    <source>
        <dbReference type="Proteomes" id="UP000003434"/>
    </source>
</evidence>
<reference evidence="12 13" key="1">
    <citation type="submission" date="2010-12" db="EMBL/GenBank/DDBJ databases">
        <authorList>
            <person name="Muzny D."/>
            <person name="Qin X."/>
            <person name="Deng J."/>
            <person name="Jiang H."/>
            <person name="Liu Y."/>
            <person name="Qu J."/>
            <person name="Song X.-Z."/>
            <person name="Zhang L."/>
            <person name="Thornton R."/>
            <person name="Coyle M."/>
            <person name="Francisco L."/>
            <person name="Jackson L."/>
            <person name="Javaid M."/>
            <person name="Korchina V."/>
            <person name="Kovar C."/>
            <person name="Mata R."/>
            <person name="Mathew T."/>
            <person name="Ngo R."/>
            <person name="Nguyen L."/>
            <person name="Nguyen N."/>
            <person name="Okwuonu G."/>
            <person name="Ongeri F."/>
            <person name="Pham C."/>
            <person name="Simmons D."/>
            <person name="Wilczek-Boney K."/>
            <person name="Hale W."/>
            <person name="Jakkamsetti A."/>
            <person name="Pham P."/>
            <person name="Ruth R."/>
            <person name="San Lucas F."/>
            <person name="Warren J."/>
            <person name="Zhang J."/>
            <person name="Zhao Z."/>
            <person name="Zhou C."/>
            <person name="Zhu D."/>
            <person name="Lee S."/>
            <person name="Bess C."/>
            <person name="Blankenburg K."/>
            <person name="Forbes L."/>
            <person name="Fu Q."/>
            <person name="Gubbala S."/>
            <person name="Hirani K."/>
            <person name="Jayaseelan J.C."/>
            <person name="Lara F."/>
            <person name="Munidasa M."/>
            <person name="Palculict T."/>
            <person name="Patil S."/>
            <person name="Pu L.-L."/>
            <person name="Saada N."/>
            <person name="Tang L."/>
            <person name="Weissenberger G."/>
            <person name="Zhu Y."/>
            <person name="Hemphill L."/>
            <person name="Shang Y."/>
            <person name="Youmans B."/>
            <person name="Ayvaz T."/>
            <person name="Ross M."/>
            <person name="Santibanez J."/>
            <person name="Aqrawi P."/>
            <person name="Gross S."/>
            <person name="Joshi V."/>
            <person name="Fowler G."/>
            <person name="Nazareth L."/>
            <person name="Reid J."/>
            <person name="Worley K."/>
            <person name="Petrosino J."/>
            <person name="Highlander S."/>
            <person name="Gibbs R."/>
        </authorList>
    </citation>
    <scope>NUCLEOTIDE SEQUENCE [LARGE SCALE GENOMIC DNA]</scope>
    <source>
        <strain evidence="12 13">DSM 3986</strain>
    </source>
</reference>
<dbReference type="HOGENOM" id="CLU_013924_1_0_9"/>
<dbReference type="GO" id="GO:0046872">
    <property type="term" value="F:metal ion binding"/>
    <property type="evidence" value="ECO:0007669"/>
    <property type="project" value="UniProtKB-KW"/>
</dbReference>
<comment type="caution">
    <text evidence="12">The sequence shown here is derived from an EMBL/GenBank/DDBJ whole genome shotgun (WGS) entry which is preliminary data.</text>
</comment>
<evidence type="ECO:0000256" key="9">
    <source>
        <dbReference type="ARBA" id="ARBA00023118"/>
    </source>
</evidence>
<dbReference type="InterPro" id="IPR014001">
    <property type="entry name" value="Helicase_ATP-bd"/>
</dbReference>
<dbReference type="InterPro" id="IPR011545">
    <property type="entry name" value="DEAD/DEAH_box_helicase_dom"/>
</dbReference>
<keyword evidence="5" id="KW-0547">Nucleotide-binding</keyword>
<dbReference type="InterPro" id="IPR006474">
    <property type="entry name" value="Helicase_Cas3_CRISPR-ass_core"/>
</dbReference>
<dbReference type="PANTHER" id="PTHR47963:SF9">
    <property type="entry name" value="CRISPR-ASSOCIATED ENDONUCLEASE_HELICASE CAS3"/>
    <property type="match status" value="1"/>
</dbReference>
<evidence type="ECO:0000256" key="4">
    <source>
        <dbReference type="ARBA" id="ARBA00022723"/>
    </source>
</evidence>
<organism evidence="12 13">
    <name type="scientific">Lachnoanaerobaculum saburreum DSM 3986</name>
    <dbReference type="NCBI Taxonomy" id="887325"/>
    <lineage>
        <taxon>Bacteria</taxon>
        <taxon>Bacillati</taxon>
        <taxon>Bacillota</taxon>
        <taxon>Clostridia</taxon>
        <taxon>Lachnospirales</taxon>
        <taxon>Lachnospiraceae</taxon>
        <taxon>Lachnoanaerobaculum</taxon>
    </lineage>
</organism>
<evidence type="ECO:0000259" key="11">
    <source>
        <dbReference type="PROSITE" id="PS51643"/>
    </source>
</evidence>
<evidence type="ECO:0000256" key="6">
    <source>
        <dbReference type="ARBA" id="ARBA00022801"/>
    </source>
</evidence>
<dbReference type="GO" id="GO:0004518">
    <property type="term" value="F:nuclease activity"/>
    <property type="evidence" value="ECO:0007669"/>
    <property type="project" value="UniProtKB-KW"/>
</dbReference>
<keyword evidence="8" id="KW-0067">ATP-binding</keyword>
<dbReference type="InterPro" id="IPR050547">
    <property type="entry name" value="DEAD_box_RNA_helicases"/>
</dbReference>
<feature type="domain" description="Helicase ATP-binding" evidence="10">
    <location>
        <begin position="295"/>
        <end position="504"/>
    </location>
</feature>
<dbReference type="GO" id="GO:0003724">
    <property type="term" value="F:RNA helicase activity"/>
    <property type="evidence" value="ECO:0007669"/>
    <property type="project" value="TreeGrafter"/>
</dbReference>
<dbReference type="PROSITE" id="PS51643">
    <property type="entry name" value="HD_CAS3"/>
    <property type="match status" value="1"/>
</dbReference>
<sequence>MLEALWAKKEEKDGVFFWLPLPVHLEDTKRITGLLWEHWLSDGQKAVVAKDFDAGKQIAMFTAGIHDIGKATPAFQLKKGFSNSKDLDNELTDKLIKAGLTDIDKLILAAPEKTPHGLAGEVILSILDERFCTDNDIGSIVGGHHGRPIDDIGKISEVKKSYKKNIFQSEDENSDIYKKWLMFHREILNTALKNSGFEKCSDIPILSQPAQAILLGLLTMADWIASNTYFFPLIGLDESTDIDMDKRCKTGFNKWKKSNSSDIWNPEYSGDSNTLFKDRFGFEPRDVQSKFAKTVTDAKNPGLVILEAPMGLGKTEAALIGVEELAVKSNRSGLFFGLPTQATSNGIFPRIADWLKGISEDLGEKHGLRLVHGKAYLNDFYTNLTKSSNIDIDSGKAKEESFVINQWFCGKKTAIMDDFVVGTVDQLLMMALRQKHLALRHLGLSKKIVVIDEVHAYDAYMDQYLNMALEWLGAYNVPVILLSATLPKKSRADFINHYLMGKGVKKIDKESLMADDYPLITYTDNDKALIIKDFAPIEDKSIEIKYTDSENLLKLLDFLTVGGGNVGIIVNTVKKAQDIAKSVLSKFGDISVKLLHSSFIATDRVKNEKELTDLLGKTGDRPEKMIVVGTQVIEQSLDIDFDVMISDIAPVDLLIQRMGRLHRHKRDNRPDKHKKPVLYVLGNSKELEFESGSKAVYGGYLLARTGYFLKDSIDLPGDISKLVQEVYDENIDLDLSDDLRVKYDNYKKDYEGIVNSKKDRATSYRLESPRLKKRIGKGTDLIGWLKNESLTSSEEEGNSQVRDTQDTVEVIALKRCTGGYTTFDSNEDMSQYIDSEAVAKKLASSTIKLPNKLSKSYNIDKTIKELEDFYIKNLKSWDNSVWLKGSLCAMFDEDNRCRINGVDMVYDKKYGLDIEGRK</sequence>
<gene>
    <name evidence="12" type="primary">cas3</name>
    <name evidence="12" type="ORF">HMPREF0381_0521</name>
</gene>
<dbReference type="EMBL" id="AEPW01000010">
    <property type="protein sequence ID" value="EFU77565.1"/>
    <property type="molecule type" value="Genomic_DNA"/>
</dbReference>
<dbReference type="Pfam" id="PF22590">
    <property type="entry name" value="Cas3-like_C_2"/>
    <property type="match status" value="1"/>
</dbReference>
<keyword evidence="4" id="KW-0479">Metal-binding</keyword>
<keyword evidence="7" id="KW-0347">Helicase</keyword>
<feature type="domain" description="HD Cas3-type" evidence="11">
    <location>
        <begin position="14"/>
        <end position="224"/>
    </location>
</feature>
<dbReference type="Pfam" id="PF18019">
    <property type="entry name" value="Cas3_HD"/>
    <property type="match status" value="1"/>
</dbReference>
<protein>
    <submittedName>
        <fullName evidence="12">CRISPR-associated helicase Cas3</fullName>
    </submittedName>
</protein>
<evidence type="ECO:0000256" key="7">
    <source>
        <dbReference type="ARBA" id="ARBA00022806"/>
    </source>
</evidence>
<accession>E6LKN6</accession>